<dbReference type="GeneID" id="49392681"/>
<keyword evidence="2" id="KW-0732">Signal</keyword>
<feature type="region of interest" description="Disordered" evidence="1">
    <location>
        <begin position="172"/>
        <end position="193"/>
    </location>
</feature>
<dbReference type="Gene3D" id="3.10.350.10">
    <property type="entry name" value="LysM domain"/>
    <property type="match status" value="1"/>
</dbReference>
<sequence>MKIKNLVLSSTAALALFAISTTVANADTYTVKAGDTVSEIALAHNTSVSAIEKANKLANVNLIFVGDKLEVNGSTTTTTSAATSAAPQSATSQATSSAASTATSASATSASSQSVASQASSSAATSAASSSATSSAATSSTASSAATSSVATSAASSASSTSSAASQASSAASTTSQAASSSASSTSTTSSYTGSNLKSYVLSQMQSRTGVSASTWNTIITRESGWNTTVKNSTSGAYGLFQNMHISSGSVEDQVNAAVSLYNAQGMAAWAL</sequence>
<comment type="caution">
    <text evidence="4">The sequence shown here is derived from an EMBL/GenBank/DDBJ whole genome shotgun (WGS) entry which is preliminary data.</text>
</comment>
<protein>
    <submittedName>
        <fullName evidence="4">Extracellular protein</fullName>
    </submittedName>
</protein>
<dbReference type="InterPro" id="IPR023346">
    <property type="entry name" value="Lysozyme-like_dom_sf"/>
</dbReference>
<feature type="domain" description="LysM" evidence="3">
    <location>
        <begin position="27"/>
        <end position="71"/>
    </location>
</feature>
<evidence type="ECO:0000256" key="2">
    <source>
        <dbReference type="SAM" id="SignalP"/>
    </source>
</evidence>
<organism evidence="4 5">
    <name type="scientific">Lactiplantibacillus pentosus DSM 20314</name>
    <dbReference type="NCBI Taxonomy" id="1423791"/>
    <lineage>
        <taxon>Bacteria</taxon>
        <taxon>Bacillati</taxon>
        <taxon>Bacillota</taxon>
        <taxon>Bacilli</taxon>
        <taxon>Lactobacillales</taxon>
        <taxon>Lactobacillaceae</taxon>
        <taxon>Lactiplantibacillus</taxon>
    </lineage>
</organism>
<dbReference type="PROSITE" id="PS51782">
    <property type="entry name" value="LYSM"/>
    <property type="match status" value="1"/>
</dbReference>
<gene>
    <name evidence="4" type="ORF">FD24_GL001863</name>
</gene>
<feature type="chain" id="PRO_5032596180" evidence="2">
    <location>
        <begin position="27"/>
        <end position="272"/>
    </location>
</feature>
<evidence type="ECO:0000313" key="4">
    <source>
        <dbReference type="EMBL" id="KRK22269.1"/>
    </source>
</evidence>
<dbReference type="CDD" id="cd00118">
    <property type="entry name" value="LysM"/>
    <property type="match status" value="1"/>
</dbReference>
<dbReference type="InterPro" id="IPR036779">
    <property type="entry name" value="LysM_dom_sf"/>
</dbReference>
<dbReference type="AlphaFoldDB" id="A0A837R6I6"/>
<accession>A0A837R6I6</accession>
<dbReference type="SMART" id="SM00257">
    <property type="entry name" value="LysM"/>
    <property type="match status" value="1"/>
</dbReference>
<dbReference type="InterPro" id="IPR018392">
    <property type="entry name" value="LysM"/>
</dbReference>
<proteinExistence type="predicted"/>
<dbReference type="EMBL" id="AZCU01000024">
    <property type="protein sequence ID" value="KRK22269.1"/>
    <property type="molecule type" value="Genomic_DNA"/>
</dbReference>
<dbReference type="SUPFAM" id="SSF54106">
    <property type="entry name" value="LysM domain"/>
    <property type="match status" value="1"/>
</dbReference>
<dbReference type="Proteomes" id="UP000051020">
    <property type="component" value="Unassembled WGS sequence"/>
</dbReference>
<feature type="signal peptide" evidence="2">
    <location>
        <begin position="1"/>
        <end position="26"/>
    </location>
</feature>
<dbReference type="RefSeq" id="WP_050337845.1">
    <property type="nucleotide sequence ID" value="NZ_AZCU01000024.1"/>
</dbReference>
<feature type="compositionally biased region" description="Low complexity" evidence="1">
    <location>
        <begin position="172"/>
        <end position="191"/>
    </location>
</feature>
<name>A0A837R6I6_LACPE</name>
<dbReference type="SUPFAM" id="SSF53955">
    <property type="entry name" value="Lysozyme-like"/>
    <property type="match status" value="1"/>
</dbReference>
<dbReference type="Pfam" id="PF01476">
    <property type="entry name" value="LysM"/>
    <property type="match status" value="1"/>
</dbReference>
<reference evidence="4 5" key="1">
    <citation type="journal article" date="2015" name="Genome Announc.">
        <title>Expanding the biotechnology potential of lactobacilli through comparative genomics of 213 strains and associated genera.</title>
        <authorList>
            <person name="Sun Z."/>
            <person name="Harris H.M."/>
            <person name="McCann A."/>
            <person name="Guo C."/>
            <person name="Argimon S."/>
            <person name="Zhang W."/>
            <person name="Yang X."/>
            <person name="Jeffery I.B."/>
            <person name="Cooney J.C."/>
            <person name="Kagawa T.F."/>
            <person name="Liu W."/>
            <person name="Song Y."/>
            <person name="Salvetti E."/>
            <person name="Wrobel A."/>
            <person name="Rasinkangas P."/>
            <person name="Parkhill J."/>
            <person name="Rea M.C."/>
            <person name="O'Sullivan O."/>
            <person name="Ritari J."/>
            <person name="Douillard F.P."/>
            <person name="Paul Ross R."/>
            <person name="Yang R."/>
            <person name="Briner A.E."/>
            <person name="Felis G.E."/>
            <person name="de Vos W.M."/>
            <person name="Barrangou R."/>
            <person name="Klaenhammer T.R."/>
            <person name="Caufield P.W."/>
            <person name="Cui Y."/>
            <person name="Zhang H."/>
            <person name="O'Toole P.W."/>
        </authorList>
    </citation>
    <scope>NUCLEOTIDE SEQUENCE [LARGE SCALE GENOMIC DNA]</scope>
    <source>
        <strain evidence="4 5">DSM 20314</strain>
    </source>
</reference>
<evidence type="ECO:0000313" key="5">
    <source>
        <dbReference type="Proteomes" id="UP000051020"/>
    </source>
</evidence>
<evidence type="ECO:0000259" key="3">
    <source>
        <dbReference type="PROSITE" id="PS51782"/>
    </source>
</evidence>
<evidence type="ECO:0000256" key="1">
    <source>
        <dbReference type="SAM" id="MobiDB-lite"/>
    </source>
</evidence>
<dbReference type="Gene3D" id="1.10.530.10">
    <property type="match status" value="1"/>
</dbReference>